<evidence type="ECO:0000313" key="4">
    <source>
        <dbReference type="Proteomes" id="UP000317638"/>
    </source>
</evidence>
<sequence length="371" mass="38602">MVHDVVVIGASVAGLTAARRLATDGFDVVVLDPNPEGASAAIGHGVAACAHSSTVTTMSAAYGTEAVNEHVRRNLVGMEEIRRVLATGDVPHRVLPLHDHSLGVALDRELVPTLELLASAGAEVRLLGRDETRRPGAGIVSEAILVDPAQYAGALAAQAAHAGADIRYDMTVTHLVRRDGVTAVAARPNLAWAREVHSMLAVAVVDTLGVSPWGRMAGNGAAQYVPRVRFRVAQVPDVVTLSAGPPVWLVRPDGDEAVAYGPKYPASGRGDGVAELERFVTGRLGGTDLRSGTMAIDPSDHGRPAVGASPIPGGFYARGNGRGELMNGTASGTFLAALLLGLESSHQNNALPMSSRLRASARGLRQRLLGH</sequence>
<proteinExistence type="predicted"/>
<accession>A0A553K1S6</accession>
<comment type="caution">
    <text evidence="3">The sequence shown here is derived from an EMBL/GenBank/DDBJ whole genome shotgun (WGS) entry which is preliminary data.</text>
</comment>
<reference evidence="3 4" key="1">
    <citation type="submission" date="2019-07" db="EMBL/GenBank/DDBJ databases">
        <authorList>
            <person name="Zhou L.-Y."/>
        </authorList>
    </citation>
    <scope>NUCLEOTIDE SEQUENCE [LARGE SCALE GENOMIC DNA]</scope>
    <source>
        <strain evidence="3 4">YIM 101269</strain>
    </source>
</reference>
<dbReference type="InterPro" id="IPR006076">
    <property type="entry name" value="FAD-dep_OxRdtase"/>
</dbReference>
<dbReference type="PANTHER" id="PTHR13847">
    <property type="entry name" value="SARCOSINE DEHYDROGENASE-RELATED"/>
    <property type="match status" value="1"/>
</dbReference>
<dbReference type="OrthoDB" id="3718749at2"/>
<gene>
    <name evidence="3" type="ORF">FOJ82_05935</name>
</gene>
<dbReference type="EMBL" id="VKKG01000002">
    <property type="protein sequence ID" value="TRY18660.1"/>
    <property type="molecule type" value="Genomic_DNA"/>
</dbReference>
<feature type="domain" description="FAD dependent oxidoreductase" evidence="2">
    <location>
        <begin position="4"/>
        <end position="338"/>
    </location>
</feature>
<name>A0A553K1S6_9ACTN</name>
<dbReference type="RefSeq" id="WP_143937554.1">
    <property type="nucleotide sequence ID" value="NZ_VKKG01000002.1"/>
</dbReference>
<evidence type="ECO:0000313" key="3">
    <source>
        <dbReference type="EMBL" id="TRY18660.1"/>
    </source>
</evidence>
<evidence type="ECO:0000259" key="2">
    <source>
        <dbReference type="Pfam" id="PF01266"/>
    </source>
</evidence>
<organism evidence="3 4">
    <name type="scientific">Tessaracoccus rhinocerotis</name>
    <dbReference type="NCBI Taxonomy" id="1689449"/>
    <lineage>
        <taxon>Bacteria</taxon>
        <taxon>Bacillati</taxon>
        <taxon>Actinomycetota</taxon>
        <taxon>Actinomycetes</taxon>
        <taxon>Propionibacteriales</taxon>
        <taxon>Propionibacteriaceae</taxon>
        <taxon>Tessaracoccus</taxon>
    </lineage>
</organism>
<dbReference type="InterPro" id="IPR036188">
    <property type="entry name" value="FAD/NAD-bd_sf"/>
</dbReference>
<dbReference type="GO" id="GO:0016491">
    <property type="term" value="F:oxidoreductase activity"/>
    <property type="evidence" value="ECO:0007669"/>
    <property type="project" value="UniProtKB-KW"/>
</dbReference>
<dbReference type="AlphaFoldDB" id="A0A553K1S6"/>
<dbReference type="Gene3D" id="3.50.50.60">
    <property type="entry name" value="FAD/NAD(P)-binding domain"/>
    <property type="match status" value="1"/>
</dbReference>
<keyword evidence="1" id="KW-0560">Oxidoreductase</keyword>
<dbReference type="Pfam" id="PF01266">
    <property type="entry name" value="DAO"/>
    <property type="match status" value="1"/>
</dbReference>
<dbReference type="SUPFAM" id="SSF51905">
    <property type="entry name" value="FAD/NAD(P)-binding domain"/>
    <property type="match status" value="1"/>
</dbReference>
<keyword evidence="4" id="KW-1185">Reference proteome</keyword>
<evidence type="ECO:0000256" key="1">
    <source>
        <dbReference type="ARBA" id="ARBA00023002"/>
    </source>
</evidence>
<dbReference type="GO" id="GO:0005737">
    <property type="term" value="C:cytoplasm"/>
    <property type="evidence" value="ECO:0007669"/>
    <property type="project" value="TreeGrafter"/>
</dbReference>
<dbReference type="PANTHER" id="PTHR13847:SF289">
    <property type="entry name" value="GLYCINE OXIDASE"/>
    <property type="match status" value="1"/>
</dbReference>
<dbReference type="Proteomes" id="UP000317638">
    <property type="component" value="Unassembled WGS sequence"/>
</dbReference>
<protein>
    <submittedName>
        <fullName evidence="3">FAD-binding oxidoreductase</fullName>
    </submittedName>
</protein>